<protein>
    <recommendedName>
        <fullName evidence="4">Phage holin family protein</fullName>
    </recommendedName>
</protein>
<dbReference type="InterPro" id="IPR036259">
    <property type="entry name" value="MFS_trans_sf"/>
</dbReference>
<sequence>MNFSSDNAPITSARFWVKVLVMALAIFITCYLFSIAQVDSIKDALLAAIIISLLNSFIKPALILISIPLMVFSMGLFTLVINAIIILLTSSFLSGFDVNGFWDAVLFSIIITFLSYLIDLPIKIHMAKKKFHEELNKRNGNNQEPKDFTDYEDVTPKDN</sequence>
<evidence type="ECO:0000256" key="2">
    <source>
        <dbReference type="SAM" id="Phobius"/>
    </source>
</evidence>
<feature type="transmembrane region" description="Helical" evidence="2">
    <location>
        <begin position="69"/>
        <end position="89"/>
    </location>
</feature>
<feature type="transmembrane region" description="Helical" evidence="2">
    <location>
        <begin position="15"/>
        <end position="38"/>
    </location>
</feature>
<feature type="compositionally biased region" description="Basic and acidic residues" evidence="1">
    <location>
        <begin position="144"/>
        <end position="159"/>
    </location>
</feature>
<dbReference type="Pfam" id="PF04020">
    <property type="entry name" value="Phage_holin_4_2"/>
    <property type="match status" value="1"/>
</dbReference>
<accession>A0A644TIY7</accession>
<keyword evidence="2" id="KW-0472">Membrane</keyword>
<dbReference type="SUPFAM" id="SSF103473">
    <property type="entry name" value="MFS general substrate transporter"/>
    <property type="match status" value="1"/>
</dbReference>
<dbReference type="PANTHER" id="PTHR37309">
    <property type="entry name" value="SLR0284 PROTEIN"/>
    <property type="match status" value="1"/>
</dbReference>
<evidence type="ECO:0000256" key="1">
    <source>
        <dbReference type="SAM" id="MobiDB-lite"/>
    </source>
</evidence>
<evidence type="ECO:0008006" key="4">
    <source>
        <dbReference type="Google" id="ProtNLM"/>
    </source>
</evidence>
<dbReference type="PANTHER" id="PTHR37309:SF1">
    <property type="entry name" value="SLR0284 PROTEIN"/>
    <property type="match status" value="1"/>
</dbReference>
<feature type="transmembrane region" description="Helical" evidence="2">
    <location>
        <begin position="101"/>
        <end position="122"/>
    </location>
</feature>
<dbReference type="EMBL" id="VSSQ01000033">
    <property type="protein sequence ID" value="MPL66659.1"/>
    <property type="molecule type" value="Genomic_DNA"/>
</dbReference>
<keyword evidence="2" id="KW-1133">Transmembrane helix</keyword>
<name>A0A644TIY7_9ZZZZ</name>
<organism evidence="3">
    <name type="scientific">bioreactor metagenome</name>
    <dbReference type="NCBI Taxonomy" id="1076179"/>
    <lineage>
        <taxon>unclassified sequences</taxon>
        <taxon>metagenomes</taxon>
        <taxon>ecological metagenomes</taxon>
    </lineage>
</organism>
<feature type="transmembrane region" description="Helical" evidence="2">
    <location>
        <begin position="44"/>
        <end position="62"/>
    </location>
</feature>
<dbReference type="InterPro" id="IPR007165">
    <property type="entry name" value="Phage_holin_4_2"/>
</dbReference>
<comment type="caution">
    <text evidence="3">The sequence shown here is derived from an EMBL/GenBank/DDBJ whole genome shotgun (WGS) entry which is preliminary data.</text>
</comment>
<feature type="region of interest" description="Disordered" evidence="1">
    <location>
        <begin position="136"/>
        <end position="159"/>
    </location>
</feature>
<proteinExistence type="predicted"/>
<dbReference type="AlphaFoldDB" id="A0A644TIY7"/>
<keyword evidence="2" id="KW-0812">Transmembrane</keyword>
<reference evidence="3" key="1">
    <citation type="submission" date="2019-08" db="EMBL/GenBank/DDBJ databases">
        <authorList>
            <person name="Kucharzyk K."/>
            <person name="Murdoch R.W."/>
            <person name="Higgins S."/>
            <person name="Loffler F."/>
        </authorList>
    </citation>
    <scope>NUCLEOTIDE SEQUENCE</scope>
</reference>
<gene>
    <name evidence="3" type="ORF">SDC9_12346</name>
</gene>
<evidence type="ECO:0000313" key="3">
    <source>
        <dbReference type="EMBL" id="MPL66659.1"/>
    </source>
</evidence>